<dbReference type="SMART" id="SM00387">
    <property type="entry name" value="HATPase_c"/>
    <property type="match status" value="1"/>
</dbReference>
<evidence type="ECO:0000313" key="4">
    <source>
        <dbReference type="EMBL" id="MBC2779154.1"/>
    </source>
</evidence>
<gene>
    <name evidence="4" type="ORF">H6P80_16125</name>
</gene>
<dbReference type="Pfam" id="PF02518">
    <property type="entry name" value="HATPase_c"/>
    <property type="match status" value="1"/>
</dbReference>
<comment type="catalytic activity">
    <reaction evidence="1">
        <text>ATP + protein L-histidine = ADP + protein N-phospho-L-histidine.</text>
        <dbReference type="EC" id="2.7.13.3"/>
    </reaction>
</comment>
<dbReference type="InterPro" id="IPR036890">
    <property type="entry name" value="HATPase_C_sf"/>
</dbReference>
<dbReference type="AlphaFoldDB" id="A0A842I4H1"/>
<keyword evidence="4" id="KW-0067">ATP-binding</keyword>
<dbReference type="PROSITE" id="PS50109">
    <property type="entry name" value="HIS_KIN"/>
    <property type="match status" value="1"/>
</dbReference>
<evidence type="ECO:0000313" key="5">
    <source>
        <dbReference type="Proteomes" id="UP000564378"/>
    </source>
</evidence>
<feature type="domain" description="Histidine kinase" evidence="3">
    <location>
        <begin position="38"/>
        <end position="249"/>
    </location>
</feature>
<evidence type="ECO:0000256" key="2">
    <source>
        <dbReference type="ARBA" id="ARBA00012438"/>
    </source>
</evidence>
<dbReference type="EC" id="2.7.13.3" evidence="2"/>
<name>A0A842I4H1_9SPHN</name>
<dbReference type="InterPro" id="IPR004358">
    <property type="entry name" value="Sig_transdc_His_kin-like_C"/>
</dbReference>
<keyword evidence="5" id="KW-1185">Reference proteome</keyword>
<reference evidence="4 5" key="1">
    <citation type="submission" date="2020-08" db="EMBL/GenBank/DDBJ databases">
        <title>Draft genome sequence of Parasphingopyxis sp. GrpM-11.</title>
        <authorList>
            <person name="Oh J."/>
            <person name="Roh D.-H."/>
        </authorList>
    </citation>
    <scope>NUCLEOTIDE SEQUENCE [LARGE SCALE GENOMIC DNA]</scope>
    <source>
        <strain evidence="4 5">GrpM-11</strain>
    </source>
</reference>
<dbReference type="InterPro" id="IPR005467">
    <property type="entry name" value="His_kinase_dom"/>
</dbReference>
<dbReference type="SUPFAM" id="SSF55874">
    <property type="entry name" value="ATPase domain of HSP90 chaperone/DNA topoisomerase II/histidine kinase"/>
    <property type="match status" value="1"/>
</dbReference>
<dbReference type="InterPro" id="IPR003594">
    <property type="entry name" value="HATPase_dom"/>
</dbReference>
<dbReference type="RefSeq" id="WP_185802439.1">
    <property type="nucleotide sequence ID" value="NZ_JACJVJ010000003.1"/>
</dbReference>
<comment type="caution">
    <text evidence="4">The sequence shown here is derived from an EMBL/GenBank/DDBJ whole genome shotgun (WGS) entry which is preliminary data.</text>
</comment>
<dbReference type="GO" id="GO:0005524">
    <property type="term" value="F:ATP binding"/>
    <property type="evidence" value="ECO:0007669"/>
    <property type="project" value="UniProtKB-KW"/>
</dbReference>
<dbReference type="Gene3D" id="3.30.565.10">
    <property type="entry name" value="Histidine kinase-like ATPase, C-terminal domain"/>
    <property type="match status" value="1"/>
</dbReference>
<accession>A0A842I4H1</accession>
<dbReference type="GO" id="GO:0004673">
    <property type="term" value="F:protein histidine kinase activity"/>
    <property type="evidence" value="ECO:0007669"/>
    <property type="project" value="UniProtKB-EC"/>
</dbReference>
<sequence>MSETEDRTLHRRAVSRHTAVDCEIENAPGASRVLANAGVVHDLGNFIQVATSAINLISRTPELPASHYGSMLEQAKLGLEQAGALIRQSIGLARDRAPAAPSACVTACLADVAMLIDGMDGLGLKIDVEPGLPQARCDPLALRSAVLNLVFNARDAMAGRGLVAIQGRAIPADHSAATIEICVADQGIGMSPDTIERAFEPYFTTKSDGLGGVGLPMVERFVREAGGTIAIESRVGVGTAVFLRLPACPHVAGNERTIASLITLRESDR</sequence>
<protein>
    <recommendedName>
        <fullName evidence="2">histidine kinase</fullName>
        <ecNumber evidence="2">2.7.13.3</ecNumber>
    </recommendedName>
</protein>
<evidence type="ECO:0000259" key="3">
    <source>
        <dbReference type="PROSITE" id="PS50109"/>
    </source>
</evidence>
<evidence type="ECO:0000256" key="1">
    <source>
        <dbReference type="ARBA" id="ARBA00000085"/>
    </source>
</evidence>
<keyword evidence="4" id="KW-0547">Nucleotide-binding</keyword>
<proteinExistence type="predicted"/>
<organism evidence="4 5">
    <name type="scientific">Parasphingopyxis marina</name>
    <dbReference type="NCBI Taxonomy" id="2761622"/>
    <lineage>
        <taxon>Bacteria</taxon>
        <taxon>Pseudomonadati</taxon>
        <taxon>Pseudomonadota</taxon>
        <taxon>Alphaproteobacteria</taxon>
        <taxon>Sphingomonadales</taxon>
        <taxon>Sphingomonadaceae</taxon>
        <taxon>Parasphingopyxis</taxon>
    </lineage>
</organism>
<dbReference type="PRINTS" id="PR00344">
    <property type="entry name" value="BCTRLSENSOR"/>
</dbReference>
<dbReference type="PANTHER" id="PTHR43065">
    <property type="entry name" value="SENSOR HISTIDINE KINASE"/>
    <property type="match status" value="1"/>
</dbReference>
<dbReference type="Proteomes" id="UP000564378">
    <property type="component" value="Unassembled WGS sequence"/>
</dbReference>
<dbReference type="PANTHER" id="PTHR43065:SF42">
    <property type="entry name" value="TWO-COMPONENT SENSOR PPRA"/>
    <property type="match status" value="1"/>
</dbReference>
<dbReference type="EMBL" id="JACJVJ010000003">
    <property type="protein sequence ID" value="MBC2779154.1"/>
    <property type="molecule type" value="Genomic_DNA"/>
</dbReference>